<comment type="caution">
    <text evidence="4">The sequence shown here is derived from an EMBL/GenBank/DDBJ whole genome shotgun (WGS) entry which is preliminary data.</text>
</comment>
<evidence type="ECO:0000313" key="5">
    <source>
        <dbReference type="Proteomes" id="UP000460718"/>
    </source>
</evidence>
<dbReference type="InterPro" id="IPR013094">
    <property type="entry name" value="AB_hydrolase_3"/>
</dbReference>
<keyword evidence="1" id="KW-0378">Hydrolase</keyword>
<dbReference type="Gene3D" id="1.25.40.10">
    <property type="entry name" value="Tetratricopeptide repeat domain"/>
    <property type="match status" value="1"/>
</dbReference>
<dbReference type="Pfam" id="PF07859">
    <property type="entry name" value="Abhydrolase_3"/>
    <property type="match status" value="1"/>
</dbReference>
<evidence type="ECO:0000259" key="3">
    <source>
        <dbReference type="Pfam" id="PF07859"/>
    </source>
</evidence>
<evidence type="ECO:0000256" key="1">
    <source>
        <dbReference type="ARBA" id="ARBA00022801"/>
    </source>
</evidence>
<dbReference type="SUPFAM" id="SSF53474">
    <property type="entry name" value="alpha/beta-Hydrolases"/>
    <property type="match status" value="1"/>
</dbReference>
<proteinExistence type="predicted"/>
<protein>
    <recommendedName>
        <fullName evidence="3">Alpha/beta hydrolase fold-3 domain-containing protein</fullName>
    </recommendedName>
</protein>
<sequence>MMKRMEDLEAREAAGERAKDQEEEEEESTEAQAAAPTAKGNDAFSRRCFQASNKYYLQVIELDPISHILNGNRAAAYHRLKKYKLALEDSDVAMIKEVAFVTESPHALQRGDKSGGLNQDIDEAFVRAGCLGVSVNYRLSPEVQHPEHVKDVAAAVTWLHRNIAKFGGDPDKLLLVGHSAGAHLVMQILADPQYLKAAGMEQPVDTFVKGAVGISGVYNIVRLANTSFYGTLVTNPPFGERVEQWRVASIGMTVTRVGSSSPLTKMPLLLVNAQEDFHFQEDAQELERWLHAAGNTRIQRHVVPNCNHFTIVQHLAHDEPDTNETMRLIKEFVFEVADPDEVAPLL</sequence>
<evidence type="ECO:0000313" key="4">
    <source>
        <dbReference type="EMBL" id="KAE8986456.1"/>
    </source>
</evidence>
<feature type="domain" description="Alpha/beta hydrolase fold-3" evidence="3">
    <location>
        <begin position="126"/>
        <end position="308"/>
    </location>
</feature>
<dbReference type="InterPro" id="IPR050300">
    <property type="entry name" value="GDXG_lipolytic_enzyme"/>
</dbReference>
<dbReference type="Proteomes" id="UP000460718">
    <property type="component" value="Unassembled WGS sequence"/>
</dbReference>
<dbReference type="Gene3D" id="3.40.50.1820">
    <property type="entry name" value="alpha/beta hydrolase"/>
    <property type="match status" value="1"/>
</dbReference>
<dbReference type="InterPro" id="IPR019826">
    <property type="entry name" value="Carboxylesterase_B_AS"/>
</dbReference>
<feature type="region of interest" description="Disordered" evidence="2">
    <location>
        <begin position="1"/>
        <end position="39"/>
    </location>
</feature>
<organism evidence="4 5">
    <name type="scientific">Phytophthora fragariae</name>
    <dbReference type="NCBI Taxonomy" id="53985"/>
    <lineage>
        <taxon>Eukaryota</taxon>
        <taxon>Sar</taxon>
        <taxon>Stramenopiles</taxon>
        <taxon>Oomycota</taxon>
        <taxon>Peronosporomycetes</taxon>
        <taxon>Peronosporales</taxon>
        <taxon>Peronosporaceae</taxon>
        <taxon>Phytophthora</taxon>
    </lineage>
</organism>
<name>A0A6A3ITU5_9STRA</name>
<evidence type="ECO:0000256" key="2">
    <source>
        <dbReference type="SAM" id="MobiDB-lite"/>
    </source>
</evidence>
<dbReference type="InterPro" id="IPR029058">
    <property type="entry name" value="AB_hydrolase_fold"/>
</dbReference>
<dbReference type="PANTHER" id="PTHR48081">
    <property type="entry name" value="AB HYDROLASE SUPERFAMILY PROTEIN C4A8.06C"/>
    <property type="match status" value="1"/>
</dbReference>
<dbReference type="SUPFAM" id="SSF48452">
    <property type="entry name" value="TPR-like"/>
    <property type="match status" value="1"/>
</dbReference>
<feature type="compositionally biased region" description="Basic and acidic residues" evidence="2">
    <location>
        <begin position="1"/>
        <end position="20"/>
    </location>
</feature>
<dbReference type="PANTHER" id="PTHR48081:SF33">
    <property type="entry name" value="KYNURENINE FORMAMIDASE"/>
    <property type="match status" value="1"/>
</dbReference>
<gene>
    <name evidence="4" type="ORF">PF011_g19981</name>
</gene>
<dbReference type="AlphaFoldDB" id="A0A6A3ITU5"/>
<dbReference type="GO" id="GO:0016787">
    <property type="term" value="F:hydrolase activity"/>
    <property type="evidence" value="ECO:0007669"/>
    <property type="project" value="UniProtKB-KW"/>
</dbReference>
<dbReference type="PROSITE" id="PS00122">
    <property type="entry name" value="CARBOXYLESTERASE_B_1"/>
    <property type="match status" value="1"/>
</dbReference>
<accession>A0A6A3ITU5</accession>
<dbReference type="InterPro" id="IPR011990">
    <property type="entry name" value="TPR-like_helical_dom_sf"/>
</dbReference>
<dbReference type="EMBL" id="QXFW01001738">
    <property type="protein sequence ID" value="KAE8986456.1"/>
    <property type="molecule type" value="Genomic_DNA"/>
</dbReference>
<reference evidence="4 5" key="1">
    <citation type="submission" date="2018-09" db="EMBL/GenBank/DDBJ databases">
        <title>Genomic investigation of the strawberry pathogen Phytophthora fragariae indicates pathogenicity is determined by transcriptional variation in three key races.</title>
        <authorList>
            <person name="Adams T.M."/>
            <person name="Armitage A.D."/>
            <person name="Sobczyk M.K."/>
            <person name="Bates H.J."/>
            <person name="Dunwell J.M."/>
            <person name="Nellist C.F."/>
            <person name="Harrison R.J."/>
        </authorList>
    </citation>
    <scope>NUCLEOTIDE SEQUENCE [LARGE SCALE GENOMIC DNA]</scope>
    <source>
        <strain evidence="4 5">SCRP245</strain>
    </source>
</reference>